<dbReference type="InterPro" id="IPR039564">
    <property type="entry name" value="Peptidase_C39-like"/>
</dbReference>
<dbReference type="SUPFAM" id="SSF48452">
    <property type="entry name" value="TPR-like"/>
    <property type="match status" value="1"/>
</dbReference>
<dbReference type="SMART" id="SM00028">
    <property type="entry name" value="TPR"/>
    <property type="match status" value="2"/>
</dbReference>
<feature type="chain" id="PRO_5012349717" description="Peptidase C39-like domain-containing protein" evidence="2">
    <location>
        <begin position="32"/>
        <end position="318"/>
    </location>
</feature>
<gene>
    <name evidence="4" type="ORF">CBP12_12000</name>
</gene>
<dbReference type="InterPro" id="IPR019734">
    <property type="entry name" value="TPR_rpt"/>
</dbReference>
<evidence type="ECO:0000313" key="4">
    <source>
        <dbReference type="EMBL" id="ART80787.1"/>
    </source>
</evidence>
<organism evidence="4 5">
    <name type="scientific">Oceanisphaera avium</name>
    <dbReference type="NCBI Taxonomy" id="1903694"/>
    <lineage>
        <taxon>Bacteria</taxon>
        <taxon>Pseudomonadati</taxon>
        <taxon>Pseudomonadota</taxon>
        <taxon>Gammaproteobacteria</taxon>
        <taxon>Aeromonadales</taxon>
        <taxon>Aeromonadaceae</taxon>
        <taxon>Oceanisphaera</taxon>
    </lineage>
</organism>
<sequence length="318" mass="33857">MTFFSPLKNVRLAGVFLLLASSALLLLSGCAAPPKLSAAAKARLPNQSFVTGVPFYSQQDYQCGPASLAMALGASGQSVSVDTLIPQVFLPGREGSVQPEMLAAVRRHQRISFTLDGSFDALLTEVEAGNPVVVLQNLGLSFAPLWHYAVVIGFDQARQQLLLHSGEHSRQVTSMSRFNATWARSQHWAMVALAPGEFPASVTPSHAADAVSAYEQAAGSQAALPAWQAFTQQWPDNALGWFALGNALHAEQDYDAAANAFNQATLVDASLAPAWLNLGLTQQGLGQMANAQKSLRHAAALPGKWQTQAQQALANIEL</sequence>
<dbReference type="AlphaFoldDB" id="A0A1Y0D0W9"/>
<dbReference type="Pfam" id="PF13529">
    <property type="entry name" value="Peptidase_C39_2"/>
    <property type="match status" value="1"/>
</dbReference>
<dbReference type="CDD" id="cd02549">
    <property type="entry name" value="Peptidase_C39A"/>
    <property type="match status" value="1"/>
</dbReference>
<dbReference type="OrthoDB" id="5611441at2"/>
<dbReference type="Proteomes" id="UP000243793">
    <property type="component" value="Chromosome"/>
</dbReference>
<name>A0A1Y0D0W9_9GAMM</name>
<evidence type="ECO:0000313" key="5">
    <source>
        <dbReference type="Proteomes" id="UP000243793"/>
    </source>
</evidence>
<dbReference type="NCBIfam" id="NF033920">
    <property type="entry name" value="C39_PA2778_fam"/>
    <property type="match status" value="1"/>
</dbReference>
<dbReference type="EMBL" id="CP021376">
    <property type="protein sequence ID" value="ART80787.1"/>
    <property type="molecule type" value="Genomic_DNA"/>
</dbReference>
<dbReference type="Gene3D" id="3.90.70.10">
    <property type="entry name" value="Cysteine proteinases"/>
    <property type="match status" value="1"/>
</dbReference>
<accession>A0A1Y0D0W9</accession>
<dbReference type="PROSITE" id="PS50005">
    <property type="entry name" value="TPR"/>
    <property type="match status" value="1"/>
</dbReference>
<keyword evidence="5" id="KW-1185">Reference proteome</keyword>
<proteinExistence type="predicted"/>
<keyword evidence="2" id="KW-0732">Signal</keyword>
<dbReference type="Gene3D" id="1.25.40.10">
    <property type="entry name" value="Tetratricopeptide repeat domain"/>
    <property type="match status" value="1"/>
</dbReference>
<keyword evidence="1" id="KW-0802">TPR repeat</keyword>
<dbReference type="RefSeq" id="WP_086964731.1">
    <property type="nucleotide sequence ID" value="NZ_CP021376.1"/>
</dbReference>
<evidence type="ECO:0000256" key="1">
    <source>
        <dbReference type="PROSITE-ProRule" id="PRU00339"/>
    </source>
</evidence>
<feature type="signal peptide" evidence="2">
    <location>
        <begin position="1"/>
        <end position="31"/>
    </location>
</feature>
<protein>
    <recommendedName>
        <fullName evidence="3">Peptidase C39-like domain-containing protein</fullName>
    </recommendedName>
</protein>
<dbReference type="InterPro" id="IPR039563">
    <property type="entry name" value="Peptidase_C39_single_dom"/>
</dbReference>
<evidence type="ECO:0000256" key="2">
    <source>
        <dbReference type="SAM" id="SignalP"/>
    </source>
</evidence>
<reference evidence="5" key="1">
    <citation type="submission" date="2017-05" db="EMBL/GenBank/DDBJ databases">
        <authorList>
            <person name="Sung H."/>
        </authorList>
    </citation>
    <scope>NUCLEOTIDE SEQUENCE [LARGE SCALE GENOMIC DNA]</scope>
    <source>
        <strain evidence="5">AMac2203</strain>
    </source>
</reference>
<feature type="domain" description="Peptidase C39-like" evidence="3">
    <location>
        <begin position="52"/>
        <end position="163"/>
    </location>
</feature>
<dbReference type="KEGG" id="ocm:CBP12_12000"/>
<dbReference type="Pfam" id="PF13181">
    <property type="entry name" value="TPR_8"/>
    <property type="match status" value="2"/>
</dbReference>
<evidence type="ECO:0000259" key="3">
    <source>
        <dbReference type="Pfam" id="PF13529"/>
    </source>
</evidence>
<dbReference type="InterPro" id="IPR011990">
    <property type="entry name" value="TPR-like_helical_dom_sf"/>
</dbReference>
<feature type="repeat" description="TPR" evidence="1">
    <location>
        <begin position="238"/>
        <end position="271"/>
    </location>
</feature>